<evidence type="ECO:0000256" key="1">
    <source>
        <dbReference type="SAM" id="Phobius"/>
    </source>
</evidence>
<protein>
    <submittedName>
        <fullName evidence="2">Uncharacterized protein</fullName>
    </submittedName>
</protein>
<feature type="transmembrane region" description="Helical" evidence="1">
    <location>
        <begin position="73"/>
        <end position="92"/>
    </location>
</feature>
<accession>A0A133QJ70</accession>
<name>A0A133QJ70_9BACT</name>
<organism evidence="2 3">
    <name type="scientific">Prevotella corporis</name>
    <dbReference type="NCBI Taxonomy" id="28128"/>
    <lineage>
        <taxon>Bacteria</taxon>
        <taxon>Pseudomonadati</taxon>
        <taxon>Bacteroidota</taxon>
        <taxon>Bacteroidia</taxon>
        <taxon>Bacteroidales</taxon>
        <taxon>Prevotellaceae</taxon>
        <taxon>Prevotella</taxon>
    </lineage>
</organism>
<evidence type="ECO:0000313" key="3">
    <source>
        <dbReference type="Proteomes" id="UP000070533"/>
    </source>
</evidence>
<sequence length="147" mass="17594">MKTYFIPQNDKISFCDNIFYWLWHNTPKRGFPDRTFAIIAVLQFSYIVFFVIMLLILLNIVIERSIVDSFELLSSPLFILFVFLILINMKIYNENKYEKLQTHFNKLSLKEVKIYKKKFFYSMLISVIIIVIELLFFLLSSNPQLSP</sequence>
<evidence type="ECO:0000313" key="2">
    <source>
        <dbReference type="EMBL" id="KXA42882.1"/>
    </source>
</evidence>
<keyword evidence="1" id="KW-0472">Membrane</keyword>
<keyword evidence="3" id="KW-1185">Reference proteome</keyword>
<keyword evidence="1" id="KW-0812">Transmembrane</keyword>
<gene>
    <name evidence="2" type="ORF">HMPREF3226_00613</name>
</gene>
<reference evidence="3" key="1">
    <citation type="submission" date="2016-01" db="EMBL/GenBank/DDBJ databases">
        <authorList>
            <person name="Mitreva M."/>
            <person name="Pepin K.H."/>
            <person name="Mihindukulasuriya K.A."/>
            <person name="Fulton R."/>
            <person name="Fronick C."/>
            <person name="O'Laughlin M."/>
            <person name="Miner T."/>
            <person name="Herter B."/>
            <person name="Rosa B.A."/>
            <person name="Cordes M."/>
            <person name="Tomlinson C."/>
            <person name="Wollam A."/>
            <person name="Palsikar V.B."/>
            <person name="Mardis E.R."/>
            <person name="Wilson R.K."/>
        </authorList>
    </citation>
    <scope>NUCLEOTIDE SEQUENCE [LARGE SCALE GENOMIC DNA]</scope>
    <source>
        <strain evidence="3">MJR7716</strain>
    </source>
</reference>
<comment type="caution">
    <text evidence="2">The sequence shown here is derived from an EMBL/GenBank/DDBJ whole genome shotgun (WGS) entry which is preliminary data.</text>
</comment>
<feature type="transmembrane region" description="Helical" evidence="1">
    <location>
        <begin position="119"/>
        <end position="139"/>
    </location>
</feature>
<dbReference type="Proteomes" id="UP000070533">
    <property type="component" value="Unassembled WGS sequence"/>
</dbReference>
<dbReference type="PATRIC" id="fig|28128.5.peg.619"/>
<proteinExistence type="predicted"/>
<dbReference type="EMBL" id="LRQG01000023">
    <property type="protein sequence ID" value="KXA42882.1"/>
    <property type="molecule type" value="Genomic_DNA"/>
</dbReference>
<keyword evidence="1" id="KW-1133">Transmembrane helix</keyword>
<dbReference type="OrthoDB" id="1049908at2"/>
<dbReference type="AlphaFoldDB" id="A0A133QJ70"/>
<feature type="transmembrane region" description="Helical" evidence="1">
    <location>
        <begin position="36"/>
        <end position="61"/>
    </location>
</feature>